<feature type="domain" description="NACHT" evidence="8">
    <location>
        <begin position="1073"/>
        <end position="1191"/>
    </location>
</feature>
<dbReference type="Gene3D" id="3.40.50.300">
    <property type="entry name" value="P-loop containing nucleotide triphosphate hydrolases"/>
    <property type="match status" value="1"/>
</dbReference>
<keyword evidence="5" id="KW-0175">Coiled coil</keyword>
<evidence type="ECO:0000259" key="7">
    <source>
        <dbReference type="PROSITE" id="PS50017"/>
    </source>
</evidence>
<dbReference type="InterPro" id="IPR027417">
    <property type="entry name" value="P-loop_NTPase"/>
</dbReference>
<dbReference type="OrthoDB" id="120976at2759"/>
<dbReference type="Gene3D" id="1.10.533.10">
    <property type="entry name" value="Death Domain, Fas"/>
    <property type="match status" value="1"/>
</dbReference>
<dbReference type="eggNOG" id="ENOG502QTJW">
    <property type="taxonomic scope" value="Eukaryota"/>
</dbReference>
<feature type="coiled-coil region" evidence="5">
    <location>
        <begin position="1223"/>
        <end position="1253"/>
    </location>
</feature>
<organism evidence="9">
    <name type="scientific">Amphimedon queenslandica</name>
    <name type="common">Sponge</name>
    <dbReference type="NCBI Taxonomy" id="400682"/>
    <lineage>
        <taxon>Eukaryota</taxon>
        <taxon>Metazoa</taxon>
        <taxon>Porifera</taxon>
        <taxon>Demospongiae</taxon>
        <taxon>Heteroscleromorpha</taxon>
        <taxon>Haplosclerida</taxon>
        <taxon>Niphatidae</taxon>
        <taxon>Amphimedon</taxon>
    </lineage>
</organism>
<dbReference type="InParanoid" id="A0A1X7TL89"/>
<dbReference type="InterPro" id="IPR001452">
    <property type="entry name" value="SH3_domain"/>
</dbReference>
<name>A0A1X7TL89_AMPQE</name>
<dbReference type="PANTHER" id="PTHR46844">
    <property type="entry name" value="SLR5058 PROTEIN"/>
    <property type="match status" value="1"/>
</dbReference>
<sequence>MARRVFRLDISHLKLVRDALKGSHFIDADWFDLGVELDLLYPQLKNIEDTYVNNPSRCLRKCLSLWLTSANNRTWESLASALERMNQKPAATLIRNTYDDPASQILQHYSDRISQVFLTNSCIQLLYTEGLITEDTQRKIERCGGSLSVALRELMIAVSDDHSKLRSLGNILMELEETKPLAQDIIKDCDETFNKPVTAVVVRPVRSTSSTVNILPIVNTPVSAGEFFFNAAYQPIFNEVRGHFGILRDKIVPLISQSKASIEEMKSFLQLSFPEMSAELSNVHSIESIMNVVVKSCRVNDISIIKIIVLRFEITQAEDLISKYEGIVKRVCGSLKDFLSQNQPEHLSNYNTIQFTLGWEPDEHSLDDIRNLLEEAFKELNKRIIVQTIHRGNSIIIICYVPHHLLAALLLEAQDNLTVLMKKFSLIRLIIGHYTVYDKRIRYKVMNNECLKEEIKLADGEEQELRTLLDYKEGSIFEQEKQLKIIKKRKEYIENMLLTLDSKLRVELLTGGKLINKIFKSKKSETRYFRTSLLMKAGREKALVEYKKEIELLQENISINSSQLLRSQKGNIDKKDWYAQQHLAESRYIALCNYIAIWSSDLSFSEGEQLVIHSKGDNWWKGKSLMSGDEGVIPSSCVYSLLESLQLLEFILSVEEVSLPILQKIRNDSSSNDEKASLFLETINDDPIMIPALRQDKEQHGKGVTGNVDWPQCSDSVYLNYASPVQCNEVISNINENHKDVELHHSSTNSTYLCMLLTNNKTIQELVIVYHSISDKGVANICKALERNSTLTKLYLHVNPLITSVSGQALSHLLLNNSSLVELDLRRTSLSTESILLIFQSLSNKNATKLNLRMLLLLSGDVELNPGPITGNTPSAILRMNYATLVDAITNNLYRVTNGLYAKGLIPMETVNHIQTAASSDVVKSGKLMSVLQQQLESSLNPGQYLTEICYVLTTQQDCTLTDILTSILHQLGQSIPGNVTSISSIPHDVQRYADNMRQHYKHQPIVATDWPPRIGKDFFGRLALVEKQDSSTQAESAWHLLRGQVDETVELSKNEEISVEDVLQPTDSSLSLRVVLDGPPGIGKTTLCRKLLNMWSIEILPHQQYDLVLYCPLRNSKIATATTLADLFEYKSSKISKAVDWLSNRDGEGLLIIFDGWDELSEQHRQSSLAASIIQRKQLDQCSVIVTSRSYVSSSLLEIMSNLSRHVQVIGFSKEEISTVIIQTLQKDAKLAQELIDENIEQDEEIKSISNKKYNKDSQLAVKLINDLKEGGHLPTTLTQLYEIFILQTIRRHVKRHDNNPRTLGSLSSLPSQLAEPLQEMSQFAYTNLANTTMTFSSQQLQSLSEVVKEDYLGLMTTFIEYDEEKYQFLHLSLQEFLAAWWIAKHEKKTEEVFRDHFDDDHFRMCLRFVAGLTHLEHESYQQYFNRQQLDLQCKREPLFGLETCHLSYFYRNPEIKQRMLLNHVSFYDFNNVPFLLLLQLLYESQNITLCQVLAQSINNYSLCLNRRVSLFDWLCLSYCINNSNTTWNHLHLRDVYDNQKVSVFTAGLTNNSLQTQCKRLEAELHEPTDELIHKLLQPSLLYNIQECYCVLGYKGQYVHVPCLDLLLFFNLPQLKILHLKIDYSTLPTVDNTCYTDKGTELEKCIEMNSTLQEMKIEYGGMNEITSTIISIIRGVTRNKAITSLTIHVHVLFAPSPPLPDGVIEQLLKDNNTLQALSLDIPNELQPLSLNIVE</sequence>
<protein>
    <recommendedName>
        <fullName evidence="10">SH3 domain-containing protein</fullName>
    </recommendedName>
</protein>
<dbReference type="EnsemblMetazoa" id="Aqu2.1.15669_001">
    <property type="protein sequence ID" value="Aqu2.1.15669_001"/>
    <property type="gene ID" value="Aqu2.1.15669"/>
</dbReference>
<dbReference type="Gene3D" id="3.80.10.10">
    <property type="entry name" value="Ribonuclease Inhibitor"/>
    <property type="match status" value="1"/>
</dbReference>
<dbReference type="SMART" id="SM00326">
    <property type="entry name" value="SH3"/>
    <property type="match status" value="1"/>
</dbReference>
<keyword evidence="1 4" id="KW-0728">SH3 domain</keyword>
<dbReference type="PANTHER" id="PTHR46844:SF1">
    <property type="entry name" value="SLR5058 PROTEIN"/>
    <property type="match status" value="1"/>
</dbReference>
<dbReference type="CDD" id="cd01670">
    <property type="entry name" value="Death"/>
    <property type="match status" value="1"/>
</dbReference>
<evidence type="ECO:0000256" key="5">
    <source>
        <dbReference type="SAM" id="Coils"/>
    </source>
</evidence>
<evidence type="ECO:0000313" key="9">
    <source>
        <dbReference type="EnsemblMetazoa" id="Aqu2.1.15669_001"/>
    </source>
</evidence>
<keyword evidence="2" id="KW-0547">Nucleotide-binding</keyword>
<feature type="coiled-coil region" evidence="5">
    <location>
        <begin position="536"/>
        <end position="563"/>
    </location>
</feature>
<dbReference type="GO" id="GO:0005524">
    <property type="term" value="F:ATP binding"/>
    <property type="evidence" value="ECO:0007669"/>
    <property type="project" value="UniProtKB-KW"/>
</dbReference>
<accession>A0A1X7TL89</accession>
<dbReference type="InterPro" id="IPR036028">
    <property type="entry name" value="SH3-like_dom_sf"/>
</dbReference>
<dbReference type="Gene3D" id="2.30.30.40">
    <property type="entry name" value="SH3 Domains"/>
    <property type="match status" value="1"/>
</dbReference>
<evidence type="ECO:0000256" key="1">
    <source>
        <dbReference type="ARBA" id="ARBA00022443"/>
    </source>
</evidence>
<dbReference type="InterPro" id="IPR000488">
    <property type="entry name" value="Death_dom"/>
</dbReference>
<dbReference type="InterPro" id="IPR007111">
    <property type="entry name" value="NACHT_NTPase"/>
</dbReference>
<keyword evidence="3" id="KW-0067">ATP-binding</keyword>
<dbReference type="InterPro" id="IPR032675">
    <property type="entry name" value="LRR_dom_sf"/>
</dbReference>
<dbReference type="GO" id="GO:0007165">
    <property type="term" value="P:signal transduction"/>
    <property type="evidence" value="ECO:0007669"/>
    <property type="project" value="InterPro"/>
</dbReference>
<evidence type="ECO:0000259" key="8">
    <source>
        <dbReference type="PROSITE" id="PS50837"/>
    </source>
</evidence>
<dbReference type="CDD" id="cd00174">
    <property type="entry name" value="SH3"/>
    <property type="match status" value="1"/>
</dbReference>
<dbReference type="Pfam" id="PF00531">
    <property type="entry name" value="Death"/>
    <property type="match status" value="1"/>
</dbReference>
<reference evidence="9" key="1">
    <citation type="submission" date="2017-05" db="UniProtKB">
        <authorList>
            <consortium name="EnsemblMetazoa"/>
        </authorList>
    </citation>
    <scope>IDENTIFICATION</scope>
</reference>
<evidence type="ECO:0000256" key="4">
    <source>
        <dbReference type="PROSITE-ProRule" id="PRU00192"/>
    </source>
</evidence>
<dbReference type="SUPFAM" id="SSF52047">
    <property type="entry name" value="RNI-like"/>
    <property type="match status" value="1"/>
</dbReference>
<dbReference type="PROSITE" id="PS50017">
    <property type="entry name" value="DEATH_DOMAIN"/>
    <property type="match status" value="1"/>
</dbReference>
<dbReference type="SUPFAM" id="SSF50044">
    <property type="entry name" value="SH3-domain"/>
    <property type="match status" value="1"/>
</dbReference>
<dbReference type="PROSITE" id="PS50002">
    <property type="entry name" value="SH3"/>
    <property type="match status" value="1"/>
</dbReference>
<dbReference type="InterPro" id="IPR011029">
    <property type="entry name" value="DEATH-like_dom_sf"/>
</dbReference>
<dbReference type="SUPFAM" id="SSF47986">
    <property type="entry name" value="DEATH domain"/>
    <property type="match status" value="1"/>
</dbReference>
<evidence type="ECO:0000256" key="3">
    <source>
        <dbReference type="ARBA" id="ARBA00022840"/>
    </source>
</evidence>
<proteinExistence type="predicted"/>
<feature type="domain" description="Death" evidence="7">
    <location>
        <begin position="28"/>
        <end position="98"/>
    </location>
</feature>
<dbReference type="Pfam" id="PF05729">
    <property type="entry name" value="NACHT"/>
    <property type="match status" value="1"/>
</dbReference>
<dbReference type="PROSITE" id="PS50837">
    <property type="entry name" value="NACHT"/>
    <property type="match status" value="1"/>
</dbReference>
<evidence type="ECO:0008006" key="10">
    <source>
        <dbReference type="Google" id="ProtNLM"/>
    </source>
</evidence>
<dbReference type="SUPFAM" id="SSF52540">
    <property type="entry name" value="P-loop containing nucleoside triphosphate hydrolases"/>
    <property type="match status" value="1"/>
</dbReference>
<dbReference type="Pfam" id="PF00018">
    <property type="entry name" value="SH3_1"/>
    <property type="match status" value="1"/>
</dbReference>
<evidence type="ECO:0000256" key="2">
    <source>
        <dbReference type="ARBA" id="ARBA00022741"/>
    </source>
</evidence>
<feature type="domain" description="SH3" evidence="6">
    <location>
        <begin position="583"/>
        <end position="643"/>
    </location>
</feature>
<evidence type="ECO:0000259" key="6">
    <source>
        <dbReference type="PROSITE" id="PS50002"/>
    </source>
</evidence>